<evidence type="ECO:0000256" key="1">
    <source>
        <dbReference type="SAM" id="MobiDB-lite"/>
    </source>
</evidence>
<proteinExistence type="predicted"/>
<organism evidence="2">
    <name type="scientific">mine drainage metagenome</name>
    <dbReference type="NCBI Taxonomy" id="410659"/>
    <lineage>
        <taxon>unclassified sequences</taxon>
        <taxon>metagenomes</taxon>
        <taxon>ecological metagenomes</taxon>
    </lineage>
</organism>
<evidence type="ECO:0000313" key="2">
    <source>
        <dbReference type="EMBL" id="OIQ66408.1"/>
    </source>
</evidence>
<gene>
    <name evidence="2" type="ORF">GALL_520220</name>
</gene>
<name>A0A1J5P6L7_9ZZZZ</name>
<feature type="region of interest" description="Disordered" evidence="1">
    <location>
        <begin position="174"/>
        <end position="197"/>
    </location>
</feature>
<dbReference type="AlphaFoldDB" id="A0A1J5P6L7"/>
<reference evidence="2" key="1">
    <citation type="submission" date="2016-10" db="EMBL/GenBank/DDBJ databases">
        <title>Sequence of Gallionella enrichment culture.</title>
        <authorList>
            <person name="Poehlein A."/>
            <person name="Muehling M."/>
            <person name="Daniel R."/>
        </authorList>
    </citation>
    <scope>NUCLEOTIDE SEQUENCE</scope>
</reference>
<sequence>MDQQNPRGERIQLRQPRTPADPAPQRFESFHEFQIGVRGAIERPAFAKQAPAAVVLGGYFEPDRRCCLFRNRDARRRDPHAGQRTAEPGIFQRLARGFAVQAVADQQQFKTPGPVRRLRVVDMFGCGIKGLPALLHQTIKAVAPDLLALEPTVGRKARHRGAHHAAIDVERLEEFQQRSEPDRTATRHDRVAEHGDDDGAGARRFALELVDDAGKRLRHGQRIARFLDLQKRRLTLVSGFDLMDCPAFEKHQGS</sequence>
<accession>A0A1J5P6L7</accession>
<feature type="compositionally biased region" description="Basic and acidic residues" evidence="1">
    <location>
        <begin position="174"/>
        <end position="194"/>
    </location>
</feature>
<comment type="caution">
    <text evidence="2">The sequence shown here is derived from an EMBL/GenBank/DDBJ whole genome shotgun (WGS) entry which is preliminary data.</text>
</comment>
<feature type="region of interest" description="Disordered" evidence="1">
    <location>
        <begin position="1"/>
        <end position="24"/>
    </location>
</feature>
<dbReference type="EMBL" id="MLJW01006624">
    <property type="protein sequence ID" value="OIQ66408.1"/>
    <property type="molecule type" value="Genomic_DNA"/>
</dbReference>
<protein>
    <submittedName>
        <fullName evidence="2">Uncharacterized protein</fullName>
    </submittedName>
</protein>